<evidence type="ECO:0000313" key="2">
    <source>
        <dbReference type="EMBL" id="MFC7127733.1"/>
    </source>
</evidence>
<dbReference type="AlphaFoldDB" id="A0ABD5X907"/>
<comment type="caution">
    <text evidence="2">The sequence shown here is derived from an EMBL/GenBank/DDBJ whole genome shotgun (WGS) entry which is preliminary data.</text>
</comment>
<dbReference type="Pfam" id="PF08840">
    <property type="entry name" value="BAAT_C"/>
    <property type="match status" value="1"/>
</dbReference>
<protein>
    <submittedName>
        <fullName evidence="2">Acyl-CoA thioester hydrolase/BAAT C-terminal domain-containing protein</fullName>
    </submittedName>
</protein>
<evidence type="ECO:0000313" key="3">
    <source>
        <dbReference type="Proteomes" id="UP001596414"/>
    </source>
</evidence>
<dbReference type="InterPro" id="IPR014940">
    <property type="entry name" value="BAAT_C"/>
</dbReference>
<sequence length="74" mass="8158">MIYSPPGSVICQSVTEDRLRANDHPEFEHLIYEEASHLIDPPYYSMQDSVESSGIGSFGGSLAGNAFVSDDHWP</sequence>
<feature type="domain" description="BAAT/Acyl-CoA thioester hydrolase C-terminal" evidence="1">
    <location>
        <begin position="8"/>
        <end position="73"/>
    </location>
</feature>
<evidence type="ECO:0000259" key="1">
    <source>
        <dbReference type="Pfam" id="PF08840"/>
    </source>
</evidence>
<dbReference type="RefSeq" id="WP_267636811.1">
    <property type="nucleotide sequence ID" value="NZ_JAODIY010000006.1"/>
</dbReference>
<dbReference type="EMBL" id="JBHSZQ010000052">
    <property type="protein sequence ID" value="MFC7127733.1"/>
    <property type="molecule type" value="Genomic_DNA"/>
</dbReference>
<keyword evidence="2" id="KW-0378">Hydrolase</keyword>
<reference evidence="2 3" key="1">
    <citation type="journal article" date="2014" name="Int. J. Syst. Evol. Microbiol.">
        <title>Complete genome sequence of Corynebacterium casei LMG S-19264T (=DSM 44701T), isolated from a smear-ripened cheese.</title>
        <authorList>
            <consortium name="US DOE Joint Genome Institute (JGI-PGF)"/>
            <person name="Walter F."/>
            <person name="Albersmeier A."/>
            <person name="Kalinowski J."/>
            <person name="Ruckert C."/>
        </authorList>
    </citation>
    <scope>NUCLEOTIDE SEQUENCE [LARGE SCALE GENOMIC DNA]</scope>
    <source>
        <strain evidence="2 3">CGMCC 4.7215</strain>
    </source>
</reference>
<gene>
    <name evidence="2" type="ORF">ACFQJ7_17190</name>
</gene>
<accession>A0ABD5X907</accession>
<proteinExistence type="predicted"/>
<name>A0ABD5X907_9EURY</name>
<dbReference type="GO" id="GO:0016787">
    <property type="term" value="F:hydrolase activity"/>
    <property type="evidence" value="ECO:0007669"/>
    <property type="project" value="UniProtKB-KW"/>
</dbReference>
<organism evidence="2 3">
    <name type="scientific">Halovenus rubra</name>
    <dbReference type="NCBI Taxonomy" id="869890"/>
    <lineage>
        <taxon>Archaea</taxon>
        <taxon>Methanobacteriati</taxon>
        <taxon>Methanobacteriota</taxon>
        <taxon>Stenosarchaea group</taxon>
        <taxon>Halobacteria</taxon>
        <taxon>Halobacteriales</taxon>
        <taxon>Haloarculaceae</taxon>
        <taxon>Halovenus</taxon>
    </lineage>
</organism>
<dbReference type="Proteomes" id="UP001596414">
    <property type="component" value="Unassembled WGS sequence"/>
</dbReference>